<dbReference type="InterPro" id="IPR036412">
    <property type="entry name" value="HAD-like_sf"/>
</dbReference>
<dbReference type="Proteomes" id="UP001165120">
    <property type="component" value="Unassembled WGS sequence"/>
</dbReference>
<dbReference type="Pfam" id="PF13242">
    <property type="entry name" value="Hydrolase_like"/>
    <property type="match status" value="1"/>
</dbReference>
<dbReference type="AlphaFoldDB" id="A0A9W6SZU6"/>
<dbReference type="InterPro" id="IPR051828">
    <property type="entry name" value="HAD-like_hydrolase_domain"/>
</dbReference>
<keyword evidence="2" id="KW-1185">Reference proteome</keyword>
<organism evidence="1 2">
    <name type="scientific">Candida boidinii</name>
    <name type="common">Yeast</name>
    <dbReference type="NCBI Taxonomy" id="5477"/>
    <lineage>
        <taxon>Eukaryota</taxon>
        <taxon>Fungi</taxon>
        <taxon>Dikarya</taxon>
        <taxon>Ascomycota</taxon>
        <taxon>Saccharomycotina</taxon>
        <taxon>Pichiomycetes</taxon>
        <taxon>Pichiales</taxon>
        <taxon>Pichiaceae</taxon>
        <taxon>Ogataea</taxon>
        <taxon>Ogataea/Candida clade</taxon>
    </lineage>
</organism>
<dbReference type="Gene3D" id="3.40.50.1000">
    <property type="entry name" value="HAD superfamily/HAD-like"/>
    <property type="match status" value="1"/>
</dbReference>
<dbReference type="PANTHER" id="PTHR46191">
    <property type="match status" value="1"/>
</dbReference>
<evidence type="ECO:0000313" key="1">
    <source>
        <dbReference type="EMBL" id="GME69659.1"/>
    </source>
</evidence>
<gene>
    <name evidence="1" type="ORF">Cboi02_000247700</name>
</gene>
<evidence type="ECO:0000313" key="2">
    <source>
        <dbReference type="Proteomes" id="UP001165120"/>
    </source>
</evidence>
<comment type="caution">
    <text evidence="1">The sequence shown here is derived from an EMBL/GenBank/DDBJ whole genome shotgun (WGS) entry which is preliminary data.</text>
</comment>
<accession>A0A9W6SZU6</accession>
<dbReference type="SUPFAM" id="SSF56784">
    <property type="entry name" value="HAD-like"/>
    <property type="match status" value="1"/>
</dbReference>
<dbReference type="InterPro" id="IPR023214">
    <property type="entry name" value="HAD_sf"/>
</dbReference>
<sequence>MKIENRYADNKTGITILNQIVTEILHNFAKNDTYKIYDDLIPFLNYLQNDLKLTNNNLIVSSNADLKVTNLIMNEFKLNKFFDKNSIYLSYNLNLNKPNPKFFESIINNELMKHNSLHKNSTTTVGNLTKKDLIDGMWHIGDDYEKDILCCNSVGIKGILIDRKIKNPNYFKKFYDINKNLKFVKVSNLLTLKKLFKL</sequence>
<dbReference type="PANTHER" id="PTHR46191:SF2">
    <property type="entry name" value="HALOACID DEHALOGENASE-LIKE HYDROLASE DOMAIN-CONTAINING PROTEIN 3"/>
    <property type="match status" value="1"/>
</dbReference>
<proteinExistence type="predicted"/>
<dbReference type="EMBL" id="BSXN01000740">
    <property type="protein sequence ID" value="GME69659.1"/>
    <property type="molecule type" value="Genomic_DNA"/>
</dbReference>
<protein>
    <submittedName>
        <fullName evidence="1">Unnamed protein product</fullName>
    </submittedName>
</protein>
<reference evidence="1" key="1">
    <citation type="submission" date="2023-04" db="EMBL/GenBank/DDBJ databases">
        <title>Candida boidinii NBRC 10035.</title>
        <authorList>
            <person name="Ichikawa N."/>
            <person name="Sato H."/>
            <person name="Tonouchi N."/>
        </authorList>
    </citation>
    <scope>NUCLEOTIDE SEQUENCE</scope>
    <source>
        <strain evidence="1">NBRC 10035</strain>
    </source>
</reference>
<name>A0A9W6SZU6_CANBO</name>
<dbReference type="GO" id="GO:0005634">
    <property type="term" value="C:nucleus"/>
    <property type="evidence" value="ECO:0007669"/>
    <property type="project" value="TreeGrafter"/>
</dbReference>